<protein>
    <recommendedName>
        <fullName evidence="1">Methyltransferase FkbM domain-containing protein</fullName>
    </recommendedName>
</protein>
<dbReference type="InterPro" id="IPR006342">
    <property type="entry name" value="FkbM_mtfrase"/>
</dbReference>
<dbReference type="Gene3D" id="3.40.50.150">
    <property type="entry name" value="Vaccinia Virus protein VP39"/>
    <property type="match status" value="1"/>
</dbReference>
<evidence type="ECO:0000313" key="2">
    <source>
        <dbReference type="EMBL" id="KAG2426109.1"/>
    </source>
</evidence>
<dbReference type="EMBL" id="JAEHOD010000109">
    <property type="protein sequence ID" value="KAG2426109.1"/>
    <property type="molecule type" value="Genomic_DNA"/>
</dbReference>
<evidence type="ECO:0000313" key="3">
    <source>
        <dbReference type="Proteomes" id="UP000613740"/>
    </source>
</evidence>
<gene>
    <name evidence="2" type="ORF">HYH02_014864</name>
</gene>
<name>A0A835SPZ5_9CHLO</name>
<dbReference type="InterPro" id="IPR029063">
    <property type="entry name" value="SAM-dependent_MTases_sf"/>
</dbReference>
<proteinExistence type="predicted"/>
<sequence length="132" mass="14927">MSQVNQNITSGDIPLVRLDDVVPADSKVFVLKSDTQGHEFGVLSGARQLLARAKIHVMMLEFWPQGAIENGFDSKNLLDLLHEYGFFCFDGGYTVYNYWGRPRAPYEFNDFLKGVKTPLGGWDDLICSRFDS</sequence>
<dbReference type="AlphaFoldDB" id="A0A835SPZ5"/>
<reference evidence="2" key="1">
    <citation type="journal article" date="2020" name="bioRxiv">
        <title>Comparative genomics of Chlamydomonas.</title>
        <authorList>
            <person name="Craig R.J."/>
            <person name="Hasan A.R."/>
            <person name="Ness R.W."/>
            <person name="Keightley P.D."/>
        </authorList>
    </citation>
    <scope>NUCLEOTIDE SEQUENCE</scope>
    <source>
        <strain evidence="2">CCAP 11/173</strain>
    </source>
</reference>
<comment type="caution">
    <text evidence="2">The sequence shown here is derived from an EMBL/GenBank/DDBJ whole genome shotgun (WGS) entry which is preliminary data.</text>
</comment>
<feature type="domain" description="Methyltransferase FkbM" evidence="1">
    <location>
        <begin position="12"/>
        <end position="86"/>
    </location>
</feature>
<evidence type="ECO:0000259" key="1">
    <source>
        <dbReference type="Pfam" id="PF05050"/>
    </source>
</evidence>
<dbReference type="Pfam" id="PF05050">
    <property type="entry name" value="Methyltransf_21"/>
    <property type="match status" value="1"/>
</dbReference>
<organism evidence="2 3">
    <name type="scientific">Chlamydomonas schloesseri</name>
    <dbReference type="NCBI Taxonomy" id="2026947"/>
    <lineage>
        <taxon>Eukaryota</taxon>
        <taxon>Viridiplantae</taxon>
        <taxon>Chlorophyta</taxon>
        <taxon>core chlorophytes</taxon>
        <taxon>Chlorophyceae</taxon>
        <taxon>CS clade</taxon>
        <taxon>Chlamydomonadales</taxon>
        <taxon>Chlamydomonadaceae</taxon>
        <taxon>Chlamydomonas</taxon>
    </lineage>
</organism>
<keyword evidence="3" id="KW-1185">Reference proteome</keyword>
<dbReference type="SUPFAM" id="SSF53335">
    <property type="entry name" value="S-adenosyl-L-methionine-dependent methyltransferases"/>
    <property type="match status" value="1"/>
</dbReference>
<accession>A0A835SPZ5</accession>
<dbReference type="Proteomes" id="UP000613740">
    <property type="component" value="Unassembled WGS sequence"/>
</dbReference>
<dbReference type="OrthoDB" id="411251at2759"/>